<accession>A0A235HL51</accession>
<dbReference type="PROSITE" id="PS51257">
    <property type="entry name" value="PROKAR_LIPOPROTEIN"/>
    <property type="match status" value="1"/>
</dbReference>
<protein>
    <submittedName>
        <fullName evidence="1">Uncharacterized protein</fullName>
    </submittedName>
</protein>
<sequence length="133" mass="14112">MHRHAGRRSRNRRTAGIILCAGLLGLGACASLGPPRTAEPAPGAVAALDGMVKGPCNRPVASVLAGEGIPVGQFRTAIYSEARTGPSSRVSQYEMWLYPRDKSGVLIVKMDESCRPMQVYTREGGDVQAFKAG</sequence>
<comment type="caution">
    <text evidence="1">The sequence shown here is derived from an EMBL/GenBank/DDBJ whole genome shotgun (WGS) entry which is preliminary data.</text>
</comment>
<proteinExistence type="predicted"/>
<dbReference type="Proteomes" id="UP000215367">
    <property type="component" value="Unassembled WGS sequence"/>
</dbReference>
<name>A0A235HL51_AZOBR</name>
<reference evidence="1 2" key="1">
    <citation type="submission" date="2017-07" db="EMBL/GenBank/DDBJ databases">
        <title>Whole genome sequence of Azospirillum brasilense 2A1, a potential biofertilizer strain.</title>
        <authorList>
            <person name="Fontana C.A."/>
            <person name="Toffoli L.M."/>
            <person name="Salazar S.M."/>
            <person name="Puglisi E."/>
            <person name="Pedraza R."/>
            <person name="Bassi D."/>
            <person name="Cocconcelli P.S."/>
        </authorList>
    </citation>
    <scope>NUCLEOTIDE SEQUENCE [LARGE SCALE GENOMIC DNA]</scope>
    <source>
        <strain evidence="1 2">2A1</strain>
    </source>
</reference>
<evidence type="ECO:0000313" key="2">
    <source>
        <dbReference type="Proteomes" id="UP000215367"/>
    </source>
</evidence>
<organism evidence="1 2">
    <name type="scientific">Azospirillum brasilense</name>
    <dbReference type="NCBI Taxonomy" id="192"/>
    <lineage>
        <taxon>Bacteria</taxon>
        <taxon>Pseudomonadati</taxon>
        <taxon>Pseudomonadota</taxon>
        <taxon>Alphaproteobacteria</taxon>
        <taxon>Rhodospirillales</taxon>
        <taxon>Azospirillaceae</taxon>
        <taxon>Azospirillum</taxon>
    </lineage>
</organism>
<gene>
    <name evidence="1" type="ORF">CHT98_00360</name>
</gene>
<dbReference type="AlphaFoldDB" id="A0A235HL51"/>
<evidence type="ECO:0000313" key="1">
    <source>
        <dbReference type="EMBL" id="OYD86064.1"/>
    </source>
</evidence>
<dbReference type="EMBL" id="NOWT01000001">
    <property type="protein sequence ID" value="OYD86064.1"/>
    <property type="molecule type" value="Genomic_DNA"/>
</dbReference>
<dbReference type="RefSeq" id="WP_094301334.1">
    <property type="nucleotide sequence ID" value="NZ_NOWT01000001.1"/>
</dbReference>